<protein>
    <submittedName>
        <fullName evidence="8">MFS transporter</fullName>
    </submittedName>
</protein>
<evidence type="ECO:0000256" key="5">
    <source>
        <dbReference type="ARBA" id="ARBA00023136"/>
    </source>
</evidence>
<dbReference type="PANTHER" id="PTHR23531">
    <property type="entry name" value="QUINOLENE RESISTANCE PROTEIN NORA"/>
    <property type="match status" value="1"/>
</dbReference>
<dbReference type="CDD" id="cd17489">
    <property type="entry name" value="MFS_YfcJ_like"/>
    <property type="match status" value="1"/>
</dbReference>
<feature type="transmembrane region" description="Helical" evidence="6">
    <location>
        <begin position="42"/>
        <end position="62"/>
    </location>
</feature>
<evidence type="ECO:0000256" key="3">
    <source>
        <dbReference type="ARBA" id="ARBA00022692"/>
    </source>
</evidence>
<organism evidence="8 9">
    <name type="scientific">Saccharibacillus alkalitolerans</name>
    <dbReference type="NCBI Taxonomy" id="2705290"/>
    <lineage>
        <taxon>Bacteria</taxon>
        <taxon>Bacillati</taxon>
        <taxon>Bacillota</taxon>
        <taxon>Bacilli</taxon>
        <taxon>Bacillales</taxon>
        <taxon>Paenibacillaceae</taxon>
        <taxon>Saccharibacillus</taxon>
    </lineage>
</organism>
<feature type="transmembrane region" description="Helical" evidence="6">
    <location>
        <begin position="222"/>
        <end position="242"/>
    </location>
</feature>
<feature type="transmembrane region" description="Helical" evidence="6">
    <location>
        <begin position="74"/>
        <end position="92"/>
    </location>
</feature>
<dbReference type="PROSITE" id="PS50850">
    <property type="entry name" value="MFS"/>
    <property type="match status" value="1"/>
</dbReference>
<gene>
    <name evidence="8" type="ORF">GYN08_17475</name>
</gene>
<comment type="subcellular location">
    <subcellularLocation>
        <location evidence="1">Cell membrane</location>
        <topology evidence="1">Multi-pass membrane protein</topology>
    </subcellularLocation>
</comment>
<keyword evidence="4 6" id="KW-1133">Transmembrane helix</keyword>
<feature type="transmembrane region" description="Helical" evidence="6">
    <location>
        <begin position="341"/>
        <end position="361"/>
    </location>
</feature>
<keyword evidence="5 6" id="KW-0472">Membrane</keyword>
<feature type="transmembrane region" description="Helical" evidence="6">
    <location>
        <begin position="367"/>
        <end position="389"/>
    </location>
</feature>
<keyword evidence="9" id="KW-1185">Reference proteome</keyword>
<evidence type="ECO:0000256" key="6">
    <source>
        <dbReference type="SAM" id="Phobius"/>
    </source>
</evidence>
<dbReference type="InterPro" id="IPR052714">
    <property type="entry name" value="MFS_Exporter"/>
</dbReference>
<comment type="caution">
    <text evidence="8">The sequence shown here is derived from an EMBL/GenBank/DDBJ whole genome shotgun (WGS) entry which is preliminary data.</text>
</comment>
<evidence type="ECO:0000256" key="4">
    <source>
        <dbReference type="ARBA" id="ARBA00022989"/>
    </source>
</evidence>
<dbReference type="Gene3D" id="1.20.1250.20">
    <property type="entry name" value="MFS general substrate transporter like domains"/>
    <property type="match status" value="1"/>
</dbReference>
<dbReference type="PANTHER" id="PTHR23531:SF2">
    <property type="entry name" value="PERMEASE"/>
    <property type="match status" value="1"/>
</dbReference>
<feature type="transmembrane region" description="Helical" evidence="6">
    <location>
        <begin position="12"/>
        <end position="30"/>
    </location>
</feature>
<proteinExistence type="predicted"/>
<feature type="domain" description="Major facilitator superfamily (MFS) profile" evidence="7">
    <location>
        <begin position="216"/>
        <end position="400"/>
    </location>
</feature>
<sequence>MKGAMSWPFLRLYLLALLYFSGNSILNVIIPLKGAEEGASSTAIGLIMGAYMFTTMFFRPWAGHFIPKYGSIRILRSILLVNGISLVLYAMVGLEVFVVARIMQGICTAFFSMALQIGILDALPEEDRSQGISMYSLFSYIPGIAGPLLALGIWQNGGASGFALTMTGIAVLTAVFGYTVRGSEVEQPASKRQGEEKMPAEAGGIRSFGQLLRNPHLLKCSLLMLTASVVFGAVTTFMPLYAREVRSGHAGIYLMLQAAALVGMRFAWRKRMPSDGRWHTRFMVVTLLLLTFGAAGVSAALAGGVWFLYAGAVLIGTSQALLYPTLMAYLSSVLPKANRNVLIGLFIASADLGTSLGGVLMGPLADLFSYSGMYAACAVLAGSAILGAYGRKTNQKGLPA</sequence>
<dbReference type="NCBIfam" id="NF047574">
    <property type="entry name" value="opine_export_Sa"/>
    <property type="match status" value="1"/>
</dbReference>
<dbReference type="InterPro" id="IPR020846">
    <property type="entry name" value="MFS_dom"/>
</dbReference>
<feature type="transmembrane region" description="Helical" evidence="6">
    <location>
        <begin position="307"/>
        <end position="329"/>
    </location>
</feature>
<evidence type="ECO:0000256" key="1">
    <source>
        <dbReference type="ARBA" id="ARBA00004651"/>
    </source>
</evidence>
<dbReference type="InterPro" id="IPR011701">
    <property type="entry name" value="MFS"/>
</dbReference>
<dbReference type="EMBL" id="JAAFGS010000006">
    <property type="protein sequence ID" value="NGZ77100.1"/>
    <property type="molecule type" value="Genomic_DNA"/>
</dbReference>
<accession>A0ABX0FAW5</accession>
<feature type="transmembrane region" description="Helical" evidence="6">
    <location>
        <begin position="98"/>
        <end position="120"/>
    </location>
</feature>
<feature type="transmembrane region" description="Helical" evidence="6">
    <location>
        <begin position="248"/>
        <end position="268"/>
    </location>
</feature>
<dbReference type="RefSeq" id="WP_166276847.1">
    <property type="nucleotide sequence ID" value="NZ_JAAFGS010000006.1"/>
</dbReference>
<evidence type="ECO:0000259" key="7">
    <source>
        <dbReference type="PROSITE" id="PS50850"/>
    </source>
</evidence>
<feature type="transmembrane region" description="Helical" evidence="6">
    <location>
        <begin position="160"/>
        <end position="180"/>
    </location>
</feature>
<feature type="transmembrane region" description="Helical" evidence="6">
    <location>
        <begin position="280"/>
        <end position="301"/>
    </location>
</feature>
<name>A0ABX0FAW5_9BACL</name>
<evidence type="ECO:0000256" key="2">
    <source>
        <dbReference type="ARBA" id="ARBA00022448"/>
    </source>
</evidence>
<dbReference type="Proteomes" id="UP000800303">
    <property type="component" value="Unassembled WGS sequence"/>
</dbReference>
<evidence type="ECO:0000313" key="9">
    <source>
        <dbReference type="Proteomes" id="UP000800303"/>
    </source>
</evidence>
<dbReference type="InterPro" id="IPR036259">
    <property type="entry name" value="MFS_trans_sf"/>
</dbReference>
<reference evidence="8 9" key="1">
    <citation type="submission" date="2020-01" db="EMBL/GenBank/DDBJ databases">
        <title>Polyphasic characterisation and genomic insights into a novel alkali tolerant bacterium VR-M41.</title>
        <authorList>
            <person name="Vemuluri V.R."/>
        </authorList>
    </citation>
    <scope>NUCLEOTIDE SEQUENCE [LARGE SCALE GENOMIC DNA]</scope>
    <source>
        <strain evidence="8 9">VR-M41</strain>
    </source>
</reference>
<keyword evidence="2" id="KW-0813">Transport</keyword>
<feature type="transmembrane region" description="Helical" evidence="6">
    <location>
        <begin position="132"/>
        <end position="154"/>
    </location>
</feature>
<dbReference type="Pfam" id="PF07690">
    <property type="entry name" value="MFS_1"/>
    <property type="match status" value="2"/>
</dbReference>
<dbReference type="SUPFAM" id="SSF103473">
    <property type="entry name" value="MFS general substrate transporter"/>
    <property type="match status" value="1"/>
</dbReference>
<evidence type="ECO:0000313" key="8">
    <source>
        <dbReference type="EMBL" id="NGZ77100.1"/>
    </source>
</evidence>
<keyword evidence="3 6" id="KW-0812">Transmembrane</keyword>